<dbReference type="InterPro" id="IPR015943">
    <property type="entry name" value="WD40/YVTN_repeat-like_dom_sf"/>
</dbReference>
<dbReference type="Proteomes" id="UP000695562">
    <property type="component" value="Unassembled WGS sequence"/>
</dbReference>
<dbReference type="GO" id="GO:0120330">
    <property type="term" value="C:rixosome complex"/>
    <property type="evidence" value="ECO:0007669"/>
    <property type="project" value="TreeGrafter"/>
</dbReference>
<reference evidence="5" key="1">
    <citation type="submission" date="2020-01" db="EMBL/GenBank/DDBJ databases">
        <title>Development of genomics and gene disruption for Polysphondylium violaceum indicates a role for the polyketide synthase stlB in stalk morphogenesis.</title>
        <authorList>
            <person name="Narita B."/>
            <person name="Kawabe Y."/>
            <person name="Kin K."/>
            <person name="Saito T."/>
            <person name="Gibbs R."/>
            <person name="Kuspa A."/>
            <person name="Muzny D."/>
            <person name="Queller D."/>
            <person name="Richards S."/>
            <person name="Strassman J."/>
            <person name="Sucgang R."/>
            <person name="Worley K."/>
            <person name="Schaap P."/>
        </authorList>
    </citation>
    <scope>NUCLEOTIDE SEQUENCE</scope>
    <source>
        <strain evidence="5">QSvi11</strain>
    </source>
</reference>
<dbReference type="InterPro" id="IPR045227">
    <property type="entry name" value="WDR18/Ipi3/RID3"/>
</dbReference>
<keyword evidence="2" id="KW-0677">Repeat</keyword>
<dbReference type="PROSITE" id="PS50294">
    <property type="entry name" value="WD_REPEATS_REGION"/>
    <property type="match status" value="2"/>
</dbReference>
<feature type="compositionally biased region" description="Acidic residues" evidence="4">
    <location>
        <begin position="508"/>
        <end position="543"/>
    </location>
</feature>
<feature type="repeat" description="WD" evidence="3">
    <location>
        <begin position="293"/>
        <end position="334"/>
    </location>
</feature>
<dbReference type="GO" id="GO:0006364">
    <property type="term" value="P:rRNA processing"/>
    <property type="evidence" value="ECO:0007669"/>
    <property type="project" value="TreeGrafter"/>
</dbReference>
<name>A0A8J4PSB7_9MYCE</name>
<dbReference type="PANTHER" id="PTHR18763:SF0">
    <property type="entry name" value="WD REPEAT-CONTAINING PROTEIN 18"/>
    <property type="match status" value="1"/>
</dbReference>
<dbReference type="GO" id="GO:0005656">
    <property type="term" value="C:nuclear pre-replicative complex"/>
    <property type="evidence" value="ECO:0007669"/>
    <property type="project" value="TreeGrafter"/>
</dbReference>
<dbReference type="InterPro" id="IPR011047">
    <property type="entry name" value="Quinoprotein_ADH-like_sf"/>
</dbReference>
<proteinExistence type="predicted"/>
<evidence type="ECO:0000256" key="2">
    <source>
        <dbReference type="ARBA" id="ARBA00022737"/>
    </source>
</evidence>
<comment type="caution">
    <text evidence="5">The sequence shown here is derived from an EMBL/GenBank/DDBJ whole genome shotgun (WGS) entry which is preliminary data.</text>
</comment>
<dbReference type="AlphaFoldDB" id="A0A8J4PSB7"/>
<dbReference type="Gene3D" id="2.130.10.10">
    <property type="entry name" value="YVTN repeat-like/Quinoprotein amine dehydrogenase"/>
    <property type="match status" value="2"/>
</dbReference>
<evidence type="ECO:0000256" key="4">
    <source>
        <dbReference type="SAM" id="MobiDB-lite"/>
    </source>
</evidence>
<evidence type="ECO:0000256" key="3">
    <source>
        <dbReference type="PROSITE-ProRule" id="PRU00221"/>
    </source>
</evidence>
<feature type="compositionally biased region" description="Polar residues" evidence="4">
    <location>
        <begin position="556"/>
        <end position="566"/>
    </location>
</feature>
<dbReference type="OrthoDB" id="756370at2759"/>
<dbReference type="InterPro" id="IPR001680">
    <property type="entry name" value="WD40_rpt"/>
</dbReference>
<evidence type="ECO:0000256" key="1">
    <source>
        <dbReference type="ARBA" id="ARBA00022574"/>
    </source>
</evidence>
<keyword evidence="1 3" id="KW-0853">WD repeat</keyword>
<evidence type="ECO:0008006" key="7">
    <source>
        <dbReference type="Google" id="ProtNLM"/>
    </source>
</evidence>
<feature type="compositionally biased region" description="Low complexity" evidence="4">
    <location>
        <begin position="567"/>
        <end position="594"/>
    </location>
</feature>
<dbReference type="PANTHER" id="PTHR18763">
    <property type="entry name" value="WD-REPEAT PROTEIN 18"/>
    <property type="match status" value="1"/>
</dbReference>
<sequence length="600" mass="66605">MGRKTHTKIPKQAAAPLVPDSQKKDNLTGVDNSITEVIALTSKEDNSIYLYDLRNGSHLASFNNSQSESNGLALIGSEYFATAQSNKAMVHLYSWKKDQPLFKTPIQERAGPICASNDGHYCAMGTGSGSVYLWEVATGTLLKVWEAHYNKITCITFTKDDYCLITAGDDGIINCWTLEQILDREETLLRAKTSFSDHSLGITSLYCGYGGSNARLFSTSLDRTCKVWDIVSGKSIGSILFPTFLTCLVLDATETTLYVGGGDGIIYQTELITLNNNSADQQQDTKSTSRKTFNGHTKSITSIAISLDGSLLISGSMEGTCNIWDTFSRQVVRSINNTIKGSITSIQTLINPIDSLNFNNASVENKKTFEPIQAFEKYSSNNTDRPNTPFKLKQSSDQNTFIHNHFTIDSIQNRIISTQPSDINSAQIKSNQDEINNIKQESNKQITLLEKRIKELESQNSQLSKQVNHIKSLNENLNKLVKDKLSQQNNNTVSNNKKNNKKPAAKEQEDEEMQAEEQEEEQVVEEEEEDQVVEEEQEQEEEVVQVKAPTKKQKKNNGTTVSTPTPAVSKKQAKQQTTKAPVAKKAAAPASTTTNKKRKL</sequence>
<feature type="region of interest" description="Disordered" evidence="4">
    <location>
        <begin position="485"/>
        <end position="600"/>
    </location>
</feature>
<dbReference type="PROSITE" id="PS50082">
    <property type="entry name" value="WD_REPEATS_2"/>
    <property type="match status" value="2"/>
</dbReference>
<organism evidence="5 6">
    <name type="scientific">Polysphondylium violaceum</name>
    <dbReference type="NCBI Taxonomy" id="133409"/>
    <lineage>
        <taxon>Eukaryota</taxon>
        <taxon>Amoebozoa</taxon>
        <taxon>Evosea</taxon>
        <taxon>Eumycetozoa</taxon>
        <taxon>Dictyostelia</taxon>
        <taxon>Dictyosteliales</taxon>
        <taxon>Dictyosteliaceae</taxon>
        <taxon>Polysphondylium</taxon>
    </lineage>
</organism>
<evidence type="ECO:0000313" key="5">
    <source>
        <dbReference type="EMBL" id="KAF2072339.1"/>
    </source>
</evidence>
<accession>A0A8J4PSB7</accession>
<keyword evidence="6" id="KW-1185">Reference proteome</keyword>
<dbReference type="EMBL" id="AJWJ01000289">
    <property type="protein sequence ID" value="KAF2072339.1"/>
    <property type="molecule type" value="Genomic_DNA"/>
</dbReference>
<feature type="region of interest" description="Disordered" evidence="4">
    <location>
        <begin position="1"/>
        <end position="26"/>
    </location>
</feature>
<dbReference type="SUPFAM" id="SSF50998">
    <property type="entry name" value="Quinoprotein alcohol dehydrogenase-like"/>
    <property type="match status" value="1"/>
</dbReference>
<dbReference type="Pfam" id="PF00400">
    <property type="entry name" value="WD40"/>
    <property type="match status" value="3"/>
</dbReference>
<evidence type="ECO:0000313" key="6">
    <source>
        <dbReference type="Proteomes" id="UP000695562"/>
    </source>
</evidence>
<gene>
    <name evidence="5" type="ORF">CYY_006352</name>
</gene>
<protein>
    <recommendedName>
        <fullName evidence="7">WD40 repeat-containing protein</fullName>
    </recommendedName>
</protein>
<feature type="repeat" description="WD" evidence="3">
    <location>
        <begin position="145"/>
        <end position="179"/>
    </location>
</feature>
<dbReference type="GO" id="GO:0006261">
    <property type="term" value="P:DNA-templated DNA replication"/>
    <property type="evidence" value="ECO:0007669"/>
    <property type="project" value="TreeGrafter"/>
</dbReference>
<dbReference type="SMART" id="SM00320">
    <property type="entry name" value="WD40"/>
    <property type="match status" value="5"/>
</dbReference>